<dbReference type="InterPro" id="IPR045569">
    <property type="entry name" value="Metalloprtase-TldD/E_C"/>
</dbReference>
<comment type="similarity">
    <text evidence="2">Belongs to the peptidase U62 family.</text>
</comment>
<evidence type="ECO:0000259" key="8">
    <source>
        <dbReference type="Pfam" id="PF19290"/>
    </source>
</evidence>
<keyword evidence="4" id="KW-0378">Hydrolase</keyword>
<keyword evidence="10" id="KW-1185">Reference proteome</keyword>
<comment type="function">
    <text evidence="1">Probable metalloprotease.</text>
</comment>
<reference evidence="9 10" key="1">
    <citation type="submission" date="2018-12" db="EMBL/GenBank/DDBJ databases">
        <authorList>
            <person name="Chong R.A."/>
        </authorList>
    </citation>
    <scope>NUCLEOTIDE SEQUENCE [LARGE SCALE GENOMIC DNA]</scope>
    <source>
        <strain evidence="9 10">Tca</strain>
    </source>
</reference>
<proteinExistence type="inferred from homology"/>
<dbReference type="InterPro" id="IPR051463">
    <property type="entry name" value="Peptidase_U62_metallo"/>
</dbReference>
<name>A0A4D6Y9Y7_9GAMM</name>
<feature type="domain" description="Metalloprotease TldD/E central" evidence="8">
    <location>
        <begin position="126"/>
        <end position="240"/>
    </location>
</feature>
<keyword evidence="5 9" id="KW-0482">Metalloprotease</keyword>
<dbReference type="AlphaFoldDB" id="A0A4D6Y9Y7"/>
<gene>
    <name evidence="9" type="primary">tldD</name>
    <name evidence="9" type="ORF">D9V80_01545</name>
</gene>
<dbReference type="InterPro" id="IPR045570">
    <property type="entry name" value="Metalloprtase-TldD/E_cen_dom"/>
</dbReference>
<dbReference type="Gene3D" id="3.30.2290.10">
    <property type="entry name" value="PmbA/TldD superfamily"/>
    <property type="match status" value="1"/>
</dbReference>
<dbReference type="Pfam" id="PF01523">
    <property type="entry name" value="PmbA_TldD_1st"/>
    <property type="match status" value="1"/>
</dbReference>
<dbReference type="OrthoDB" id="9803213at2"/>
<dbReference type="InterPro" id="IPR036059">
    <property type="entry name" value="TldD/PmbA_sf"/>
</dbReference>
<protein>
    <submittedName>
        <fullName evidence="9">Metalloprotease TldD</fullName>
    </submittedName>
</protein>
<dbReference type="NCBIfam" id="NF008006">
    <property type="entry name" value="PRK10735.1"/>
    <property type="match status" value="1"/>
</dbReference>
<dbReference type="Pfam" id="PF19290">
    <property type="entry name" value="PmbA_TldD_2nd"/>
    <property type="match status" value="1"/>
</dbReference>
<evidence type="ECO:0000256" key="3">
    <source>
        <dbReference type="ARBA" id="ARBA00022670"/>
    </source>
</evidence>
<dbReference type="SUPFAM" id="SSF111283">
    <property type="entry name" value="Putative modulator of DNA gyrase, PmbA/TldD"/>
    <property type="match status" value="1"/>
</dbReference>
<dbReference type="InterPro" id="IPR035068">
    <property type="entry name" value="TldD/PmbA_N"/>
</dbReference>
<evidence type="ECO:0000256" key="5">
    <source>
        <dbReference type="ARBA" id="ARBA00023049"/>
    </source>
</evidence>
<dbReference type="Pfam" id="PF19289">
    <property type="entry name" value="PmbA_TldD_3rd"/>
    <property type="match status" value="1"/>
</dbReference>
<dbReference type="RefSeq" id="WP_158353566.1">
    <property type="nucleotide sequence ID" value="NZ_CP034852.1"/>
</dbReference>
<dbReference type="PIRSF" id="PIRSF004919">
    <property type="entry name" value="TldD"/>
    <property type="match status" value="1"/>
</dbReference>
<evidence type="ECO:0000256" key="4">
    <source>
        <dbReference type="ARBA" id="ARBA00022801"/>
    </source>
</evidence>
<evidence type="ECO:0000259" key="7">
    <source>
        <dbReference type="Pfam" id="PF19289"/>
    </source>
</evidence>
<dbReference type="PANTHER" id="PTHR30624:SF4">
    <property type="entry name" value="METALLOPROTEASE TLDD"/>
    <property type="match status" value="1"/>
</dbReference>
<organism evidence="9 10">
    <name type="scientific">Buchnera aphidicola</name>
    <name type="common">Thelaxes californica</name>
    <dbReference type="NCBI Taxonomy" id="1315998"/>
    <lineage>
        <taxon>Bacteria</taxon>
        <taxon>Pseudomonadati</taxon>
        <taxon>Pseudomonadota</taxon>
        <taxon>Gammaproteobacteria</taxon>
        <taxon>Enterobacterales</taxon>
        <taxon>Erwiniaceae</taxon>
        <taxon>Buchnera</taxon>
    </lineage>
</organism>
<evidence type="ECO:0000313" key="9">
    <source>
        <dbReference type="EMBL" id="QCI26836.1"/>
    </source>
</evidence>
<evidence type="ECO:0000256" key="1">
    <source>
        <dbReference type="ARBA" id="ARBA00002796"/>
    </source>
</evidence>
<dbReference type="GO" id="GO:0005829">
    <property type="term" value="C:cytosol"/>
    <property type="evidence" value="ECO:0007669"/>
    <property type="project" value="TreeGrafter"/>
</dbReference>
<feature type="domain" description="Metalloprotease TldD/E C-terminal" evidence="7">
    <location>
        <begin position="248"/>
        <end position="482"/>
    </location>
</feature>
<evidence type="ECO:0000259" key="6">
    <source>
        <dbReference type="Pfam" id="PF01523"/>
    </source>
</evidence>
<dbReference type="GO" id="GO:0006508">
    <property type="term" value="P:proteolysis"/>
    <property type="evidence" value="ECO:0007669"/>
    <property type="project" value="UniProtKB-KW"/>
</dbReference>
<dbReference type="GO" id="GO:0008237">
    <property type="term" value="F:metallopeptidase activity"/>
    <property type="evidence" value="ECO:0007669"/>
    <property type="project" value="UniProtKB-KW"/>
</dbReference>
<feature type="domain" description="Metalloprotease TldD/E N-terminal" evidence="6">
    <location>
        <begin position="37"/>
        <end position="93"/>
    </location>
</feature>
<keyword evidence="3 9" id="KW-0645">Protease</keyword>
<accession>A0A4D6Y9Y7</accession>
<sequence>MNKSKVINCLLTKNNICENDIFSILNDAYTKYVDYSDLYFQNSESETWVLENKIVKEGIYNIDIGFGMRSISNITTSFSYSNIISLNALHKTLQILKQNNTTNTINHINKKKIDSICSYYRNSNPYKSLTEPEKIKILYDIDRIARSTDSRVSQVNAVLSSFYENILVASTDGNLATDVRPLISLSIQVVVESNGKREMGRMGGGRRDNYTFLLKKSSLSGELLFEEWTKEAVRIALTQLSSKDAPSGMIPVVLGSGWPGVLLHEAVGHGLEGDFNRKKISVFSNKIGKKVASSLCTVVDDGTIYSRRGTLNIDDEGVSTKYNVLIENGILKSYMQDKFNARLMGDSISTGNARRQSYAYLPMPRMTNTYMLPGNTNVLDIINSVDYGIYAKNFSGGQVDITSGDFVFSTSEAYLILHGKIMSPIKKTMLIGSGIEVMNKISMVGNDLALDEGVGTCVKEGQSIPVGVGQPTLKIDALTVGGTKK</sequence>
<dbReference type="InterPro" id="IPR025502">
    <property type="entry name" value="TldD"/>
</dbReference>
<dbReference type="EMBL" id="CP034852">
    <property type="protein sequence ID" value="QCI26836.1"/>
    <property type="molecule type" value="Genomic_DNA"/>
</dbReference>
<dbReference type="InterPro" id="IPR002510">
    <property type="entry name" value="Metalloprtase-TldD/E_N"/>
</dbReference>
<dbReference type="PANTHER" id="PTHR30624">
    <property type="entry name" value="UNCHARACTERIZED PROTEIN TLDD AND PMBA"/>
    <property type="match status" value="1"/>
</dbReference>
<reference evidence="9 10" key="2">
    <citation type="submission" date="2019-05" db="EMBL/GenBank/DDBJ databases">
        <title>Genome evolution of the obligate endosymbiont Buchnera aphidicola.</title>
        <authorList>
            <person name="Moran N.A."/>
        </authorList>
    </citation>
    <scope>NUCLEOTIDE SEQUENCE [LARGE SCALE GENOMIC DNA]</scope>
    <source>
        <strain evidence="9 10">Tca</strain>
    </source>
</reference>
<evidence type="ECO:0000256" key="2">
    <source>
        <dbReference type="ARBA" id="ARBA00005836"/>
    </source>
</evidence>
<evidence type="ECO:0000313" key="10">
    <source>
        <dbReference type="Proteomes" id="UP000298782"/>
    </source>
</evidence>
<dbReference type="Proteomes" id="UP000298782">
    <property type="component" value="Chromosome"/>
</dbReference>